<name>A0A6P1CQ91_9NOCA</name>
<evidence type="ECO:0000313" key="8">
    <source>
        <dbReference type="Proteomes" id="UP000471166"/>
    </source>
</evidence>
<evidence type="ECO:0000256" key="4">
    <source>
        <dbReference type="ARBA" id="ARBA00023160"/>
    </source>
</evidence>
<organism evidence="7 8">
    <name type="scientific">Nocardia cyriacigeorgica</name>
    <dbReference type="NCBI Taxonomy" id="135487"/>
    <lineage>
        <taxon>Bacteria</taxon>
        <taxon>Bacillati</taxon>
        <taxon>Actinomycetota</taxon>
        <taxon>Actinomycetes</taxon>
        <taxon>Mycobacteriales</taxon>
        <taxon>Nocardiaceae</taxon>
        <taxon>Nocardia</taxon>
    </lineage>
</organism>
<dbReference type="AlphaFoldDB" id="A0A6P1CQ91"/>
<protein>
    <submittedName>
        <fullName evidence="7">Beta-ketoacyl-[acyl-carrier-protein] synthase family protein</fullName>
    </submittedName>
</protein>
<proteinExistence type="inferred from homology"/>
<dbReference type="Gene3D" id="3.40.47.10">
    <property type="match status" value="2"/>
</dbReference>
<keyword evidence="3 5" id="KW-0808">Transferase</keyword>
<comment type="similarity">
    <text evidence="2 5">Belongs to the thiolase-like superfamily. Beta-ketoacyl-ACP synthases family.</text>
</comment>
<dbReference type="GO" id="GO:0006633">
    <property type="term" value="P:fatty acid biosynthetic process"/>
    <property type="evidence" value="ECO:0007669"/>
    <property type="project" value="UniProtKB-KW"/>
</dbReference>
<feature type="domain" description="Ketosynthase family 3 (KS3)" evidence="6">
    <location>
        <begin position="4"/>
        <end position="426"/>
    </location>
</feature>
<dbReference type="SUPFAM" id="SSF53901">
    <property type="entry name" value="Thiolase-like"/>
    <property type="match status" value="2"/>
</dbReference>
<evidence type="ECO:0000256" key="1">
    <source>
        <dbReference type="ARBA" id="ARBA00004796"/>
    </source>
</evidence>
<dbReference type="InterPro" id="IPR020841">
    <property type="entry name" value="PKS_Beta-ketoAc_synthase_dom"/>
</dbReference>
<evidence type="ECO:0000256" key="5">
    <source>
        <dbReference type="RuleBase" id="RU003694"/>
    </source>
</evidence>
<accession>A0A6P1CQ91</accession>
<dbReference type="CDD" id="cd00834">
    <property type="entry name" value="KAS_I_II"/>
    <property type="match status" value="1"/>
</dbReference>
<dbReference type="GO" id="GO:0004315">
    <property type="term" value="F:3-oxoacyl-[acyl-carrier-protein] synthase activity"/>
    <property type="evidence" value="ECO:0007669"/>
    <property type="project" value="TreeGrafter"/>
</dbReference>
<dbReference type="PANTHER" id="PTHR11712:SF336">
    <property type="entry name" value="3-OXOACYL-[ACYL-CARRIER-PROTEIN] SYNTHASE, MITOCHONDRIAL"/>
    <property type="match status" value="1"/>
</dbReference>
<dbReference type="RefSeq" id="WP_163845908.1">
    <property type="nucleotide sequence ID" value="NZ_JAAGVB010000031.1"/>
</dbReference>
<evidence type="ECO:0000256" key="2">
    <source>
        <dbReference type="ARBA" id="ARBA00008467"/>
    </source>
</evidence>
<dbReference type="PANTHER" id="PTHR11712">
    <property type="entry name" value="POLYKETIDE SYNTHASE-RELATED"/>
    <property type="match status" value="1"/>
</dbReference>
<evidence type="ECO:0000313" key="7">
    <source>
        <dbReference type="EMBL" id="NEW34731.1"/>
    </source>
</evidence>
<comment type="pathway">
    <text evidence="1">Lipid metabolism; mycolic acid biosynthesis.</text>
</comment>
<dbReference type="InterPro" id="IPR014031">
    <property type="entry name" value="Ketoacyl_synth_C"/>
</dbReference>
<keyword evidence="4" id="KW-0275">Fatty acid biosynthesis</keyword>
<dbReference type="UniPathway" id="UPA00915"/>
<sequence length="428" mass="43972">MTEQRRVVVTGIGLLTAIGGDAASTWDALLAGHSGIRPITAYDPAPLRTRLGAEIDGFEPQRFASRKALRMLNRGDQLGLAGATLALADAGLDTTGDLGHRCGLYLGGNKEISRLDDLIGSVTRIRRDDGTPDMGVLGEQGASIMAPLFFVEGLQPAAVFHVSQKFGIRGPNAFYAGTADSGATAIGQAMRAIRRGEADLALAGGYDDATNWWPMSKLDGVGVLSTANERGPAAFRPFDRGRSGSILGEGAAILVLEERAAAQARGARIYAEIAGFGAGNECHPPPAPHPSGRGLSRAINRSLDDAAIDPGQVSYVVAHGCATGSGDLSETRALHTAFGEHAPGVPVSSVKPQTGHLVGGAGAVNAAVAALAVHHGVIPGTAHLDDPDPGCDLDYVPDGPREAPVTTALALARGFEGQAVSLALTEAR</sequence>
<keyword evidence="4" id="KW-0443">Lipid metabolism</keyword>
<evidence type="ECO:0000259" key="6">
    <source>
        <dbReference type="PROSITE" id="PS52004"/>
    </source>
</evidence>
<dbReference type="SMART" id="SM00825">
    <property type="entry name" value="PKS_KS"/>
    <property type="match status" value="1"/>
</dbReference>
<dbReference type="PROSITE" id="PS52004">
    <property type="entry name" value="KS3_2"/>
    <property type="match status" value="1"/>
</dbReference>
<dbReference type="Pfam" id="PF00109">
    <property type="entry name" value="ketoacyl-synt"/>
    <property type="match status" value="1"/>
</dbReference>
<reference evidence="7 8" key="1">
    <citation type="submission" date="2020-01" db="EMBL/GenBank/DDBJ databases">
        <title>Genetics and antimicrobial susceptibilities of Nocardia species isolated from the soil; a comparison with species isolated from humans.</title>
        <authorList>
            <person name="Carrasco G."/>
            <person name="Monzon S."/>
            <person name="Sansegundo M."/>
            <person name="Garcia E."/>
            <person name="Garrido N."/>
            <person name="Medina M.J."/>
            <person name="Villalon P."/>
            <person name="Ramirez-Arocha A.C."/>
            <person name="Jimenez P."/>
            <person name="Cuesta I."/>
            <person name="Valdezate S."/>
        </authorList>
    </citation>
    <scope>NUCLEOTIDE SEQUENCE [LARGE SCALE GENOMIC DNA]</scope>
    <source>
        <strain evidence="7 8">CNM20110626</strain>
    </source>
</reference>
<dbReference type="InterPro" id="IPR016039">
    <property type="entry name" value="Thiolase-like"/>
</dbReference>
<dbReference type="Proteomes" id="UP000471166">
    <property type="component" value="Unassembled WGS sequence"/>
</dbReference>
<comment type="caution">
    <text evidence="7">The sequence shown here is derived from an EMBL/GenBank/DDBJ whole genome shotgun (WGS) entry which is preliminary data.</text>
</comment>
<evidence type="ECO:0000256" key="3">
    <source>
        <dbReference type="ARBA" id="ARBA00022679"/>
    </source>
</evidence>
<dbReference type="InterPro" id="IPR014030">
    <property type="entry name" value="Ketoacyl_synth_N"/>
</dbReference>
<dbReference type="InterPro" id="IPR000794">
    <property type="entry name" value="Beta-ketoacyl_synthase"/>
</dbReference>
<keyword evidence="4" id="KW-0276">Fatty acid metabolism</keyword>
<dbReference type="EMBL" id="JAAGVB010000031">
    <property type="protein sequence ID" value="NEW34731.1"/>
    <property type="molecule type" value="Genomic_DNA"/>
</dbReference>
<dbReference type="Pfam" id="PF02801">
    <property type="entry name" value="Ketoacyl-synt_C"/>
    <property type="match status" value="1"/>
</dbReference>
<gene>
    <name evidence="7" type="ORF">GV791_19515</name>
</gene>
<keyword evidence="4" id="KW-0444">Lipid biosynthesis</keyword>